<dbReference type="RefSeq" id="WP_102244387.1">
    <property type="nucleotide sequence ID" value="NZ_CP025704.1"/>
</dbReference>
<sequence length="436" mass="47535">MKTFILLFLTMASAYSQDNCGSSDKRNMVDQLDCFCGSGDKSVVQQKIDKLGVLRSEFGKRNENDCHSAIVKTLFSVKDNKISSDVSKKLKSLNYSDEQIDKTLTPVIKRVEAAKLINSGSCSKSSVSISIWPFSYKSSVSEECKAIDKMDPKEREAVMTLAILSTDPFSKGQNSFTPQFKELEDAKTLVESYPENRISKCLGLTKSIEGTVECSTSKADDTKIENCTLLGVGPTNSIKCLQGDIDATGIKACKFLGFGEVNTMKCLDMKPDVRVAELCKFLKFGEVNTINCLNLKPDEEVARGCKLQNFGEVNTLSCLKLKPSKEVAESCKKLNMGEVNAIRCLTISPESSIASACKSLNLGELNTMACLQSGASPEKMHQCGLKNLSELQTLACLKQPLNEKPASALVIDIPRAPKELVDEKSGSTLKANDVSK</sequence>
<keyword evidence="2" id="KW-1185">Reference proteome</keyword>
<organism evidence="1 2">
    <name type="scientific">Bacteriovorax stolpii</name>
    <name type="common">Bdellovibrio stolpii</name>
    <dbReference type="NCBI Taxonomy" id="960"/>
    <lineage>
        <taxon>Bacteria</taxon>
        <taxon>Pseudomonadati</taxon>
        <taxon>Bdellovibrionota</taxon>
        <taxon>Bacteriovoracia</taxon>
        <taxon>Bacteriovoracales</taxon>
        <taxon>Bacteriovoracaceae</taxon>
        <taxon>Bacteriovorax</taxon>
    </lineage>
</organism>
<name>A0A2K9NU89_BACTC</name>
<evidence type="ECO:0000313" key="1">
    <source>
        <dbReference type="EMBL" id="AUN99096.1"/>
    </source>
</evidence>
<evidence type="ECO:0000313" key="2">
    <source>
        <dbReference type="Proteomes" id="UP000235584"/>
    </source>
</evidence>
<dbReference type="AlphaFoldDB" id="A0A2K9NU89"/>
<protein>
    <submittedName>
        <fullName evidence="1">Uncharacterized protein</fullName>
    </submittedName>
</protein>
<gene>
    <name evidence="1" type="ORF">C0V70_13495</name>
</gene>
<proteinExistence type="predicted"/>
<dbReference type="KEGG" id="bsto:C0V70_13495"/>
<dbReference type="EMBL" id="CP025704">
    <property type="protein sequence ID" value="AUN99096.1"/>
    <property type="molecule type" value="Genomic_DNA"/>
</dbReference>
<reference evidence="1 2" key="1">
    <citation type="submission" date="2018-01" db="EMBL/GenBank/DDBJ databases">
        <title>Complete genome sequence of Bacteriovorax stolpii DSM12778.</title>
        <authorList>
            <person name="Tang B."/>
            <person name="Chang J."/>
        </authorList>
    </citation>
    <scope>NUCLEOTIDE SEQUENCE [LARGE SCALE GENOMIC DNA]</scope>
    <source>
        <strain evidence="1 2">DSM 12778</strain>
    </source>
</reference>
<accession>A0A2K9NU89</accession>
<dbReference type="Proteomes" id="UP000235584">
    <property type="component" value="Chromosome"/>
</dbReference>